<accession>A0A7K3LQH1</accession>
<dbReference type="RefSeq" id="WP_157079389.1">
    <property type="nucleotide sequence ID" value="NZ_JAADZU010000037.1"/>
</dbReference>
<organism evidence="1 2">
    <name type="scientific">Gordonia desulfuricans</name>
    <dbReference type="NCBI Taxonomy" id="89051"/>
    <lineage>
        <taxon>Bacteria</taxon>
        <taxon>Bacillati</taxon>
        <taxon>Actinomycetota</taxon>
        <taxon>Actinomycetes</taxon>
        <taxon>Mycobacteriales</taxon>
        <taxon>Gordoniaceae</taxon>
        <taxon>Gordonia</taxon>
    </lineage>
</organism>
<dbReference type="CDD" id="cd10440">
    <property type="entry name" value="GIY-YIG_COG3680"/>
    <property type="match status" value="1"/>
</dbReference>
<name>A0A7K3LQH1_9ACTN</name>
<reference evidence="1 2" key="1">
    <citation type="submission" date="2020-01" db="EMBL/GenBank/DDBJ databases">
        <title>Investigation of new actinobacteria for the biodesulphurisation of diesel fuel.</title>
        <authorList>
            <person name="Athi Narayanan S.M."/>
        </authorList>
    </citation>
    <scope>NUCLEOTIDE SEQUENCE [LARGE SCALE GENOMIC DNA]</scope>
    <source>
        <strain evidence="1 2">213E</strain>
    </source>
</reference>
<dbReference type="Proteomes" id="UP000466307">
    <property type="component" value="Unassembled WGS sequence"/>
</dbReference>
<dbReference type="EMBL" id="JAADZU010000037">
    <property type="protein sequence ID" value="NDK90426.1"/>
    <property type="molecule type" value="Genomic_DNA"/>
</dbReference>
<keyword evidence="2" id="KW-1185">Reference proteome</keyword>
<comment type="caution">
    <text evidence="1">The sequence shown here is derived from an EMBL/GenBank/DDBJ whole genome shotgun (WGS) entry which is preliminary data.</text>
</comment>
<sequence>MNEEKIEVVEVGAGAVAAIAEMLSDTPSTRTVVDVVEKAVRLTGCRFLGEAEATRAVLGESAALESDLARALRRNLNVVSVPAPVLPRPFLPEVQEKLGVYVYVLVDPMTSKPFYIGKGRGNRVFQHVWGARSAKPLDTSEIVGEGDAAEITSKKNDRIDRIFGAGFGVEHWVIRHRIDEDTAKDQGAFAAEQSMLDFAALSELDLVNIQGGHVATEHGMQPAGELALRYSAETVPALPIPCALVKVNAAASPTATREDVYEWSRQSWIAGAAARNLPGLPILVFANDIVRAVYRADTWDLVGEVIAENSKRRTQWWRFTGERDVSLEACYGGKSLRDIRAQRSSARWQQHGWHPYLTGTSVD</sequence>
<gene>
    <name evidence="1" type="ORF">GYA93_12675</name>
</gene>
<dbReference type="AlphaFoldDB" id="A0A7K3LQH1"/>
<proteinExistence type="predicted"/>
<protein>
    <submittedName>
        <fullName evidence="1">GIY-YIG nuclease family protein</fullName>
    </submittedName>
</protein>
<evidence type="ECO:0000313" key="1">
    <source>
        <dbReference type="EMBL" id="NDK90426.1"/>
    </source>
</evidence>
<evidence type="ECO:0000313" key="2">
    <source>
        <dbReference type="Proteomes" id="UP000466307"/>
    </source>
</evidence>
<dbReference type="Pfam" id="PF22945">
    <property type="entry name" value="LEM-3_GIY-YIG"/>
    <property type="match status" value="1"/>
</dbReference>